<reference evidence="2 3" key="1">
    <citation type="submission" date="2020-01" db="EMBL/GenBank/DDBJ databases">
        <title>The possibility of degradation of plastic by Microbulbifer hydrolyticus IRE-31.</title>
        <authorList>
            <person name="Liu L."/>
        </authorList>
    </citation>
    <scope>NUCLEOTIDE SEQUENCE [LARGE SCALE GENOMIC DNA]</scope>
    <source>
        <strain evidence="2 3">IRE-31</strain>
    </source>
</reference>
<dbReference type="AlphaFoldDB" id="A0A6P1TE66"/>
<accession>A0A6P1TE66</accession>
<protein>
    <recommendedName>
        <fullName evidence="5">Glycosyl transferase</fullName>
    </recommendedName>
</protein>
<proteinExistence type="predicted"/>
<dbReference type="Proteomes" id="UP000464675">
    <property type="component" value="Chromosome"/>
</dbReference>
<name>A0A6P1TE66_9GAMM</name>
<sequence length="288" mass="32695">MRVAVSITAHEEPAVIIDQCLNILNFLADPLIVMHVNKDSESVYQELIFWVGNLRPDVASRIHITADRFSTGKDSFSLHKAHGSNLRALRDSGVGFDYFMLEASNSLFVRYGVEDYIKRFDAGIGKGKVAGFWRESILRHRSLESFGALALGEEFDIRTDGVMKGCHEGAFFSEKFVDDVFHAVGELDEYCSLSSDPPLYPTEEVWYQLAIKIVSRNAPGFVLGNTVTYLPWDRSLEWDRSEIDVFIDDCSVGKDKYAIKRIPREFSESARSYIANKFGYRLPCSRFD</sequence>
<gene>
    <name evidence="2" type="ORF">GTQ55_13820</name>
    <name evidence="1" type="ORF">HNQ53_002533</name>
</gene>
<keyword evidence="3" id="KW-1185">Reference proteome</keyword>
<dbReference type="Proteomes" id="UP000563601">
    <property type="component" value="Unassembled WGS sequence"/>
</dbReference>
<dbReference type="EMBL" id="JACHHR010000003">
    <property type="protein sequence ID" value="MBB5212308.1"/>
    <property type="molecule type" value="Genomic_DNA"/>
</dbReference>
<evidence type="ECO:0000313" key="1">
    <source>
        <dbReference type="EMBL" id="MBB5212308.1"/>
    </source>
</evidence>
<organism evidence="1 4">
    <name type="scientific">Microbulbifer hydrolyticus</name>
    <dbReference type="NCBI Taxonomy" id="48074"/>
    <lineage>
        <taxon>Bacteria</taxon>
        <taxon>Pseudomonadati</taxon>
        <taxon>Pseudomonadota</taxon>
        <taxon>Gammaproteobacteria</taxon>
        <taxon>Cellvibrionales</taxon>
        <taxon>Microbulbiferaceae</taxon>
        <taxon>Microbulbifer</taxon>
    </lineage>
</organism>
<evidence type="ECO:0000313" key="4">
    <source>
        <dbReference type="Proteomes" id="UP000563601"/>
    </source>
</evidence>
<dbReference type="EMBL" id="CP047491">
    <property type="protein sequence ID" value="QHQ39955.1"/>
    <property type="molecule type" value="Genomic_DNA"/>
</dbReference>
<evidence type="ECO:0000313" key="3">
    <source>
        <dbReference type="Proteomes" id="UP000464675"/>
    </source>
</evidence>
<reference evidence="1 4" key="2">
    <citation type="submission" date="2020-08" db="EMBL/GenBank/DDBJ databases">
        <title>Genomic Encyclopedia of Type Strains, Phase IV (KMG-IV): sequencing the most valuable type-strain genomes for metagenomic binning, comparative biology and taxonomic classification.</title>
        <authorList>
            <person name="Goeker M."/>
        </authorList>
    </citation>
    <scope>NUCLEOTIDE SEQUENCE [LARGE SCALE GENOMIC DNA]</scope>
    <source>
        <strain evidence="1 4">DSM 11525</strain>
    </source>
</reference>
<evidence type="ECO:0000313" key="2">
    <source>
        <dbReference type="EMBL" id="QHQ39955.1"/>
    </source>
</evidence>
<evidence type="ECO:0008006" key="5">
    <source>
        <dbReference type="Google" id="ProtNLM"/>
    </source>
</evidence>
<dbReference type="RefSeq" id="WP_161859267.1">
    <property type="nucleotide sequence ID" value="NZ_CP047491.1"/>
</dbReference>
<dbReference type="OrthoDB" id="8339179at2"/>